<dbReference type="PANTHER" id="PTHR35848">
    <property type="entry name" value="OXALATE-BINDING PROTEIN"/>
    <property type="match status" value="1"/>
</dbReference>
<dbReference type="InterPro" id="IPR013096">
    <property type="entry name" value="Cupin_2"/>
</dbReference>
<dbReference type="Gene3D" id="2.60.120.10">
    <property type="entry name" value="Jelly Rolls"/>
    <property type="match status" value="1"/>
</dbReference>
<dbReference type="InterPro" id="IPR051610">
    <property type="entry name" value="GPI/OXD"/>
</dbReference>
<dbReference type="SUPFAM" id="SSF51182">
    <property type="entry name" value="RmlC-like cupins"/>
    <property type="match status" value="1"/>
</dbReference>
<protein>
    <submittedName>
        <fullName evidence="3">Cupin domain-containing protein</fullName>
    </submittedName>
</protein>
<evidence type="ECO:0000313" key="3">
    <source>
        <dbReference type="EMBL" id="MFC4999098.1"/>
    </source>
</evidence>
<dbReference type="RefSeq" id="WP_380115424.1">
    <property type="nucleotide sequence ID" value="NZ_JBHSIU010000014.1"/>
</dbReference>
<evidence type="ECO:0000256" key="1">
    <source>
        <dbReference type="ARBA" id="ARBA00022723"/>
    </source>
</evidence>
<gene>
    <name evidence="3" type="ORF">ACFPIJ_14775</name>
</gene>
<dbReference type="Proteomes" id="UP001595912">
    <property type="component" value="Unassembled WGS sequence"/>
</dbReference>
<proteinExistence type="predicted"/>
<dbReference type="PANTHER" id="PTHR35848:SF6">
    <property type="entry name" value="CUPIN TYPE-2 DOMAIN-CONTAINING PROTEIN"/>
    <property type="match status" value="1"/>
</dbReference>
<keyword evidence="1" id="KW-0479">Metal-binding</keyword>
<feature type="domain" description="Cupin type-2" evidence="2">
    <location>
        <begin position="36"/>
        <end position="104"/>
    </location>
</feature>
<dbReference type="InterPro" id="IPR014710">
    <property type="entry name" value="RmlC-like_jellyroll"/>
</dbReference>
<organism evidence="3 4">
    <name type="scientific">Dactylosporangium cerinum</name>
    <dbReference type="NCBI Taxonomy" id="1434730"/>
    <lineage>
        <taxon>Bacteria</taxon>
        <taxon>Bacillati</taxon>
        <taxon>Actinomycetota</taxon>
        <taxon>Actinomycetes</taxon>
        <taxon>Micromonosporales</taxon>
        <taxon>Micromonosporaceae</taxon>
        <taxon>Dactylosporangium</taxon>
    </lineage>
</organism>
<dbReference type="EMBL" id="JBHSIU010000014">
    <property type="protein sequence ID" value="MFC4999098.1"/>
    <property type="molecule type" value="Genomic_DNA"/>
</dbReference>
<reference evidence="4" key="1">
    <citation type="journal article" date="2019" name="Int. J. Syst. Evol. Microbiol.">
        <title>The Global Catalogue of Microorganisms (GCM) 10K type strain sequencing project: providing services to taxonomists for standard genome sequencing and annotation.</title>
        <authorList>
            <consortium name="The Broad Institute Genomics Platform"/>
            <consortium name="The Broad Institute Genome Sequencing Center for Infectious Disease"/>
            <person name="Wu L."/>
            <person name="Ma J."/>
        </authorList>
    </citation>
    <scope>NUCLEOTIDE SEQUENCE [LARGE SCALE GENOMIC DNA]</scope>
    <source>
        <strain evidence="4">CGMCC 4.7152</strain>
    </source>
</reference>
<sequence>MEIRPLVRERMNHENGADAQRLVPWPVLNAPFEGSWCVVAPGGATGTHAHHEYEIFIALSGEAVLDSEGERRPFKAGDIVHFPPHTAHRVINESDEDFQLYCVWWDAEMSEKFMARHTQDPTQLPAKA</sequence>
<accession>A0ABV9VS09</accession>
<dbReference type="Pfam" id="PF07883">
    <property type="entry name" value="Cupin_2"/>
    <property type="match status" value="1"/>
</dbReference>
<comment type="caution">
    <text evidence="3">The sequence shown here is derived from an EMBL/GenBank/DDBJ whole genome shotgun (WGS) entry which is preliminary data.</text>
</comment>
<keyword evidence="4" id="KW-1185">Reference proteome</keyword>
<evidence type="ECO:0000259" key="2">
    <source>
        <dbReference type="Pfam" id="PF07883"/>
    </source>
</evidence>
<dbReference type="InterPro" id="IPR011051">
    <property type="entry name" value="RmlC_Cupin_sf"/>
</dbReference>
<evidence type="ECO:0000313" key="4">
    <source>
        <dbReference type="Proteomes" id="UP001595912"/>
    </source>
</evidence>
<dbReference type="CDD" id="cd06988">
    <property type="entry name" value="cupin_DddK"/>
    <property type="match status" value="1"/>
</dbReference>
<name>A0ABV9VS09_9ACTN</name>